<comment type="caution">
    <text evidence="2">The sequence shown here is derived from an EMBL/GenBank/DDBJ whole genome shotgun (WGS) entry which is preliminary data.</text>
</comment>
<dbReference type="Proteomes" id="UP001236559">
    <property type="component" value="Unassembled WGS sequence"/>
</dbReference>
<name>A0ABU0AX18_9FIRM</name>
<dbReference type="SUPFAM" id="SSF53187">
    <property type="entry name" value="Zn-dependent exopeptidases"/>
    <property type="match status" value="1"/>
</dbReference>
<dbReference type="Gene3D" id="3.40.630.10">
    <property type="entry name" value="Zn peptidases"/>
    <property type="match status" value="1"/>
</dbReference>
<accession>A0ABU0AX18</accession>
<dbReference type="EMBL" id="JAUSTN010000002">
    <property type="protein sequence ID" value="MDQ0274535.1"/>
    <property type="molecule type" value="Genomic_DNA"/>
</dbReference>
<dbReference type="CDD" id="cd06232">
    <property type="entry name" value="M14-like"/>
    <property type="match status" value="1"/>
</dbReference>
<dbReference type="Pfam" id="PF00246">
    <property type="entry name" value="Peptidase_M14"/>
    <property type="match status" value="1"/>
</dbReference>
<organism evidence="2 3">
    <name type="scientific">Peptoniphilus koenoeneniae</name>
    <dbReference type="NCBI Taxonomy" id="507751"/>
    <lineage>
        <taxon>Bacteria</taxon>
        <taxon>Bacillati</taxon>
        <taxon>Bacillota</taxon>
        <taxon>Tissierellia</taxon>
        <taxon>Tissierellales</taxon>
        <taxon>Peptoniphilaceae</taxon>
        <taxon>Peptoniphilus</taxon>
    </lineage>
</organism>
<keyword evidence="3" id="KW-1185">Reference proteome</keyword>
<evidence type="ECO:0000259" key="1">
    <source>
        <dbReference type="Pfam" id="PF00246"/>
    </source>
</evidence>
<evidence type="ECO:0000313" key="3">
    <source>
        <dbReference type="Proteomes" id="UP001236559"/>
    </source>
</evidence>
<sequence length="1018" mass="120169">MQIRLKEDKIHLRKLALKLAAFIGLEEDSIKNPIITSTESCEEFSLEDGEFNINKNKEKIEISISEGDYDRAFNKIIMDIFSYQDEDFEIEEKEVLKEESMFLDKTIYRDEFLKRYTRINCNPSDLSFEEFKILCEIVRRKAMDTNALDISFASNDFEFEKADFDEILFEEKTKVFYKDFDTFFKLLTDENLERAEFITNRVFRENSYEMQLTKGVSRSKEIYIDSTYDSNLKAYKDLFKDLKIESFKNKEVFKREEYEFPWEKDVLLEKLKNYKDIDSIRCAISEPLEVRKELEKELKKSVKGKVQVIDSYKSGFSWIEDYILPDLIGKEVDEIEIYWSYMKGADISDEAGAVPSYSNQGAGDENKFLDLPIRYLQELYPIDDILAKELSINRDKIKFINKDMEDSYEIIAKSKGKEVLRDTYKVILSERPYLDDFKGMGLVHPQTGYFEITSGDKKIVETFKTDLENVWDTYQNILSEIGKDIEGKNLKEDSQPFFAELFMDISLSETDKNLNVRQDRISSIDHFHEDLYFVGLDYFKALGQKMKGGTFDSPGLILPFIHNRKGNVKFEVELRNFLDTKPFIIRDSKKEYLDMNLNYKLLGYRYDKGQKLIIECDLNREELEIYSKILKRGLSKFSDLNIKALIINGKEYEVAEKYKLHEKAPAFDEKVLNHEDICALNDSLRSNKNLKINYITKSFMGRDIESIEFNVDEDFTPTFKRTMKKPTMYINERHHANEVSSSNSCYELTEKLLKDKELLKKVNVVLIPMENPDGSYIHSLLIKEHPNWIFHIARFNALGKEFAQEYFKEGSIHTEAEAMVQMFYRHLPDIYCDNHGVPHHEWAQPFSGYTAPAYKGFWLPRSLIYGYFWYPKEEEYKENFKLCEELQDVIADSINKDDLMHKMNLDMQDRFEKYAHALMPKMFPTGYYKDIIFYWIGFDTNRAHRYLSIRYPEITKVGFTSEVIDESADGEFLKLCSKAHTAHNLDTIKFISQKEILYDRKINTKSGGRIYRNRRRTQ</sequence>
<proteinExistence type="predicted"/>
<dbReference type="RefSeq" id="WP_307494943.1">
    <property type="nucleotide sequence ID" value="NZ_JAUSTN010000002.1"/>
</dbReference>
<dbReference type="InterPro" id="IPR000834">
    <property type="entry name" value="Peptidase_M14"/>
</dbReference>
<gene>
    <name evidence="2" type="ORF">J2S72_000543</name>
</gene>
<reference evidence="2 3" key="1">
    <citation type="submission" date="2023-07" db="EMBL/GenBank/DDBJ databases">
        <title>Genomic Encyclopedia of Type Strains, Phase IV (KMG-IV): sequencing the most valuable type-strain genomes for metagenomic binning, comparative biology and taxonomic classification.</title>
        <authorList>
            <person name="Goeker M."/>
        </authorList>
    </citation>
    <scope>NUCLEOTIDE SEQUENCE [LARGE SCALE GENOMIC DNA]</scope>
    <source>
        <strain evidence="2 3">DSM 22616</strain>
    </source>
</reference>
<feature type="domain" description="Peptidase M14" evidence="1">
    <location>
        <begin position="691"/>
        <end position="776"/>
    </location>
</feature>
<protein>
    <recommendedName>
        <fullName evidence="1">Peptidase M14 domain-containing protein</fullName>
    </recommendedName>
</protein>
<evidence type="ECO:0000313" key="2">
    <source>
        <dbReference type="EMBL" id="MDQ0274535.1"/>
    </source>
</evidence>